<evidence type="ECO:0000256" key="9">
    <source>
        <dbReference type="ARBA" id="ARBA00048975"/>
    </source>
</evidence>
<evidence type="ECO:0000256" key="8">
    <source>
        <dbReference type="ARBA" id="ARBA00023098"/>
    </source>
</evidence>
<evidence type="ECO:0000313" key="11">
    <source>
        <dbReference type="EMBL" id="AYD47126.1"/>
    </source>
</evidence>
<sequence length="370" mass="42289">MKYYIIAGEASGDLHGSNLIKELYDLDTDCQVRCWGGDKMQSSGAILVKHYRDLAFMGFIEVISNLPTILQNLTFCKKDIQEYNPDVLVLIDYPGFNLRIAEWAKKQNIKVVYYISPQVWAWKESRVPKMMQSIDKMLVILPFEKEYFKQNFNWDVEYVGHPLVKVIEDFKKNEAPAPSFDKEKIIALLPGSRKQEIRKKLPIMLEASKHFPAYQFIVAKAPSLANEFYQEMLAPYPNVTSVEDGTYKLLSNAYAALVTSGTATLETALFSVPEIVCYKGSNISYQIAKRLIKIKYISLVNLIMNKPVVTELIQQALTVHNIRRELEYILNNENIRSRVINDYDQLKNLLSAGGNASQNAAKAVIDFLHR</sequence>
<keyword evidence="7 11" id="KW-0808">Transferase</keyword>
<dbReference type="GO" id="GO:0008915">
    <property type="term" value="F:lipid-A-disaccharide synthase activity"/>
    <property type="evidence" value="ECO:0007669"/>
    <property type="project" value="UniProtKB-UniRule"/>
</dbReference>
<comment type="catalytic activity">
    <reaction evidence="9">
        <text>a lipid X + a UDP-2-N,3-O-bis[(3R)-3-hydroxyacyl]-alpha-D-glucosamine = a lipid A disaccharide + UDP + H(+)</text>
        <dbReference type="Rhea" id="RHEA:67828"/>
        <dbReference type="ChEBI" id="CHEBI:15378"/>
        <dbReference type="ChEBI" id="CHEBI:58223"/>
        <dbReference type="ChEBI" id="CHEBI:137748"/>
        <dbReference type="ChEBI" id="CHEBI:176338"/>
        <dbReference type="ChEBI" id="CHEBI:176343"/>
        <dbReference type="EC" id="2.4.1.182"/>
    </reaction>
</comment>
<evidence type="ECO:0000256" key="10">
    <source>
        <dbReference type="NCBIfam" id="TIGR00215"/>
    </source>
</evidence>
<evidence type="ECO:0000256" key="3">
    <source>
        <dbReference type="ARBA" id="ARBA00020902"/>
    </source>
</evidence>
<evidence type="ECO:0000256" key="6">
    <source>
        <dbReference type="ARBA" id="ARBA00022676"/>
    </source>
</evidence>
<comment type="function">
    <text evidence="1">Condensation of UDP-2,3-diacylglucosamine and 2,3-diacylglucosamine-1-phosphate to form lipid A disaccharide, a precursor of lipid A, a phosphorylated glycolipid that anchors the lipopolysaccharide to the outer membrane of the cell.</text>
</comment>
<dbReference type="SUPFAM" id="SSF53756">
    <property type="entry name" value="UDP-Glycosyltransferase/glycogen phosphorylase"/>
    <property type="match status" value="1"/>
</dbReference>
<dbReference type="EC" id="2.4.1.182" evidence="2 10"/>
<evidence type="ECO:0000313" key="12">
    <source>
        <dbReference type="Proteomes" id="UP000266118"/>
    </source>
</evidence>
<dbReference type="PANTHER" id="PTHR30372:SF4">
    <property type="entry name" value="LIPID-A-DISACCHARIDE SYNTHASE, MITOCHONDRIAL-RELATED"/>
    <property type="match status" value="1"/>
</dbReference>
<dbReference type="Pfam" id="PF02684">
    <property type="entry name" value="LpxB"/>
    <property type="match status" value="1"/>
</dbReference>
<accession>A0A386HND8</accession>
<dbReference type="AlphaFoldDB" id="A0A386HND8"/>
<reference evidence="11 12" key="1">
    <citation type="submission" date="2018-09" db="EMBL/GenBank/DDBJ databases">
        <title>Arachidicoccus sp. nov., a bacterium isolated from soil.</title>
        <authorList>
            <person name="Weon H.-Y."/>
            <person name="Kwon S.-W."/>
            <person name="Lee S.A."/>
        </authorList>
    </citation>
    <scope>NUCLEOTIDE SEQUENCE [LARGE SCALE GENOMIC DNA]</scope>
    <source>
        <strain evidence="11 12">KIS59-12</strain>
    </source>
</reference>
<dbReference type="KEGG" id="ark:D6B99_05565"/>
<dbReference type="InterPro" id="IPR003835">
    <property type="entry name" value="Glyco_trans_19"/>
</dbReference>
<proteinExistence type="predicted"/>
<protein>
    <recommendedName>
        <fullName evidence="3 10">Lipid-A-disaccharide synthase</fullName>
        <ecNumber evidence="2 10">2.4.1.182</ecNumber>
    </recommendedName>
</protein>
<dbReference type="PANTHER" id="PTHR30372">
    <property type="entry name" value="LIPID-A-DISACCHARIDE SYNTHASE"/>
    <property type="match status" value="1"/>
</dbReference>
<organism evidence="11 12">
    <name type="scientific">Arachidicoccus soli</name>
    <dbReference type="NCBI Taxonomy" id="2341117"/>
    <lineage>
        <taxon>Bacteria</taxon>
        <taxon>Pseudomonadati</taxon>
        <taxon>Bacteroidota</taxon>
        <taxon>Chitinophagia</taxon>
        <taxon>Chitinophagales</taxon>
        <taxon>Chitinophagaceae</taxon>
        <taxon>Arachidicoccus</taxon>
    </lineage>
</organism>
<dbReference type="EMBL" id="CP032489">
    <property type="protein sequence ID" value="AYD47126.1"/>
    <property type="molecule type" value="Genomic_DNA"/>
</dbReference>
<keyword evidence="6 11" id="KW-0328">Glycosyltransferase</keyword>
<dbReference type="Proteomes" id="UP000266118">
    <property type="component" value="Chromosome"/>
</dbReference>
<dbReference type="NCBIfam" id="TIGR00215">
    <property type="entry name" value="lpxB"/>
    <property type="match status" value="1"/>
</dbReference>
<evidence type="ECO:0000256" key="2">
    <source>
        <dbReference type="ARBA" id="ARBA00012687"/>
    </source>
</evidence>
<dbReference type="GO" id="GO:0016020">
    <property type="term" value="C:membrane"/>
    <property type="evidence" value="ECO:0007669"/>
    <property type="project" value="GOC"/>
</dbReference>
<evidence type="ECO:0000256" key="1">
    <source>
        <dbReference type="ARBA" id="ARBA00002056"/>
    </source>
</evidence>
<dbReference type="GO" id="GO:0009245">
    <property type="term" value="P:lipid A biosynthetic process"/>
    <property type="evidence" value="ECO:0007669"/>
    <property type="project" value="UniProtKB-UniRule"/>
</dbReference>
<name>A0A386HND8_9BACT</name>
<keyword evidence="12" id="KW-1185">Reference proteome</keyword>
<dbReference type="OrthoDB" id="9801642at2"/>
<evidence type="ECO:0000256" key="5">
    <source>
        <dbReference type="ARBA" id="ARBA00022556"/>
    </source>
</evidence>
<keyword evidence="8" id="KW-0443">Lipid metabolism</keyword>
<keyword evidence="5" id="KW-0441">Lipid A biosynthesis</keyword>
<dbReference type="RefSeq" id="WP_119985908.1">
    <property type="nucleotide sequence ID" value="NZ_CP032489.1"/>
</dbReference>
<evidence type="ECO:0000256" key="4">
    <source>
        <dbReference type="ARBA" id="ARBA00022516"/>
    </source>
</evidence>
<evidence type="ECO:0000256" key="7">
    <source>
        <dbReference type="ARBA" id="ARBA00022679"/>
    </source>
</evidence>
<keyword evidence="4" id="KW-0444">Lipid biosynthesis</keyword>
<gene>
    <name evidence="11" type="ORF">D6B99_05565</name>
</gene>
<dbReference type="GO" id="GO:0005543">
    <property type="term" value="F:phospholipid binding"/>
    <property type="evidence" value="ECO:0007669"/>
    <property type="project" value="TreeGrafter"/>
</dbReference>